<dbReference type="Gene3D" id="3.30.70.560">
    <property type="entry name" value="7,8-Dihydro-6-hydroxymethylpterin-pyrophosphokinase HPPK"/>
    <property type="match status" value="1"/>
</dbReference>
<gene>
    <name evidence="9" type="primary">folK</name>
    <name evidence="9" type="ORF">DIZ78_15875</name>
</gene>
<evidence type="ECO:0000256" key="5">
    <source>
        <dbReference type="ARBA" id="ARBA00022777"/>
    </source>
</evidence>
<evidence type="ECO:0000256" key="6">
    <source>
        <dbReference type="ARBA" id="ARBA00022840"/>
    </source>
</evidence>
<dbReference type="PANTHER" id="PTHR43071:SF2">
    <property type="entry name" value="2-AMINO-4-HYDROXY-6-HYDROXYMETHYLDIHYDROPTERIDINE PYROPHOSPHOKINASE"/>
    <property type="match status" value="1"/>
</dbReference>
<organism evidence="9 10">
    <name type="scientific">endosymbiont of Escarpia spicata</name>
    <dbReference type="NCBI Taxonomy" id="2200908"/>
    <lineage>
        <taxon>Bacteria</taxon>
        <taxon>Pseudomonadati</taxon>
        <taxon>Pseudomonadota</taxon>
        <taxon>Gammaproteobacteria</taxon>
        <taxon>sulfur-oxidizing symbionts</taxon>
    </lineage>
</organism>
<keyword evidence="7" id="KW-0289">Folate biosynthesis</keyword>
<dbReference type="Pfam" id="PF01288">
    <property type="entry name" value="HPPK"/>
    <property type="match status" value="1"/>
</dbReference>
<evidence type="ECO:0000313" key="9">
    <source>
        <dbReference type="EMBL" id="RDH81925.1"/>
    </source>
</evidence>
<dbReference type="PANTHER" id="PTHR43071">
    <property type="entry name" value="2-AMINO-4-HYDROXY-6-HYDROXYMETHYLDIHYDROPTERIDINE PYROPHOSPHOKINASE"/>
    <property type="match status" value="1"/>
</dbReference>
<dbReference type="GO" id="GO:0046654">
    <property type="term" value="P:tetrahydrofolate biosynthetic process"/>
    <property type="evidence" value="ECO:0007669"/>
    <property type="project" value="UniProtKB-UniPathway"/>
</dbReference>
<dbReference type="SUPFAM" id="SSF55083">
    <property type="entry name" value="6-hydroxymethyl-7,8-dihydropterin pyrophosphokinase, HPPK"/>
    <property type="match status" value="1"/>
</dbReference>
<dbReference type="GO" id="GO:0016301">
    <property type="term" value="F:kinase activity"/>
    <property type="evidence" value="ECO:0007669"/>
    <property type="project" value="UniProtKB-KW"/>
</dbReference>
<evidence type="ECO:0000256" key="7">
    <source>
        <dbReference type="ARBA" id="ARBA00022909"/>
    </source>
</evidence>
<keyword evidence="4" id="KW-0547">Nucleotide-binding</keyword>
<keyword evidence="5" id="KW-0418">Kinase</keyword>
<reference evidence="9 10" key="1">
    <citation type="journal article" date="2018" name="ISME J.">
        <title>Endosymbiont genomes yield clues of tubeworm success.</title>
        <authorList>
            <person name="Li Y."/>
            <person name="Liles M.R."/>
            <person name="Halanych K.M."/>
        </authorList>
    </citation>
    <scope>NUCLEOTIDE SEQUENCE [LARGE SCALE GENOMIC DNA]</scope>
    <source>
        <strain evidence="9">A1462</strain>
    </source>
</reference>
<proteinExistence type="predicted"/>
<comment type="pathway">
    <text evidence="1">Cofactor biosynthesis; tetrahydrofolate biosynthesis; 2-amino-4-hydroxy-6-hydroxymethyl-7,8-dihydropteridine diphosphate from 7,8-dihydroneopterin triphosphate: step 4/4.</text>
</comment>
<dbReference type="InterPro" id="IPR035907">
    <property type="entry name" value="Hppk_sf"/>
</dbReference>
<name>A0A370DAJ2_9GAMM</name>
<feature type="domain" description="7,8-dihydro-6-hydroxymethylpterin-pyrophosphokinase" evidence="8">
    <location>
        <begin position="6"/>
        <end position="129"/>
    </location>
</feature>
<dbReference type="GO" id="GO:0046656">
    <property type="term" value="P:folic acid biosynthetic process"/>
    <property type="evidence" value="ECO:0007669"/>
    <property type="project" value="UniProtKB-KW"/>
</dbReference>
<evidence type="ECO:0000256" key="3">
    <source>
        <dbReference type="ARBA" id="ARBA00022679"/>
    </source>
</evidence>
<dbReference type="AlphaFoldDB" id="A0A370DAJ2"/>
<evidence type="ECO:0000259" key="8">
    <source>
        <dbReference type="Pfam" id="PF01288"/>
    </source>
</evidence>
<evidence type="ECO:0000256" key="1">
    <source>
        <dbReference type="ARBA" id="ARBA00005051"/>
    </source>
</evidence>
<dbReference type="UniPathway" id="UPA00077">
    <property type="reaction ID" value="UER00155"/>
</dbReference>
<keyword evidence="3" id="KW-0808">Transferase</keyword>
<evidence type="ECO:0000256" key="2">
    <source>
        <dbReference type="ARBA" id="ARBA00013253"/>
    </source>
</evidence>
<dbReference type="EC" id="2.7.6.3" evidence="2"/>
<sequence length="172" mass="19229">MVRIWLSLGSNIDRQRHITQALHDLKAQFGELVVSRTYESEAVGFDGNSFYNLVVGIETGLPVEALVQRLRGIEDANGRVRSGDKYTPRTLDIDLLTYGDQVIDSPKLQLPRDEIIHYAFVLLPLSEVAGEEMHPLIGKSYQALWDVFDDADQRIWPVDGQPAGGKEKTPAP</sequence>
<protein>
    <recommendedName>
        <fullName evidence="2">2-amino-4-hydroxy-6-hydroxymethyldihydropteridine diphosphokinase</fullName>
        <ecNumber evidence="2">2.7.6.3</ecNumber>
    </recommendedName>
</protein>
<dbReference type="Proteomes" id="UP000254771">
    <property type="component" value="Unassembled WGS sequence"/>
</dbReference>
<evidence type="ECO:0000313" key="10">
    <source>
        <dbReference type="Proteomes" id="UP000254771"/>
    </source>
</evidence>
<dbReference type="GO" id="GO:0003848">
    <property type="term" value="F:2-amino-4-hydroxy-6-hydroxymethyldihydropteridine diphosphokinase activity"/>
    <property type="evidence" value="ECO:0007669"/>
    <property type="project" value="UniProtKB-EC"/>
</dbReference>
<keyword evidence="10" id="KW-1185">Reference proteome</keyword>
<dbReference type="GO" id="GO:0005524">
    <property type="term" value="F:ATP binding"/>
    <property type="evidence" value="ECO:0007669"/>
    <property type="project" value="UniProtKB-KW"/>
</dbReference>
<comment type="caution">
    <text evidence="9">The sequence shown here is derived from an EMBL/GenBank/DDBJ whole genome shotgun (WGS) entry which is preliminary data.</text>
</comment>
<keyword evidence="6" id="KW-0067">ATP-binding</keyword>
<evidence type="ECO:0000256" key="4">
    <source>
        <dbReference type="ARBA" id="ARBA00022741"/>
    </source>
</evidence>
<dbReference type="CDD" id="cd00483">
    <property type="entry name" value="HPPK"/>
    <property type="match status" value="1"/>
</dbReference>
<dbReference type="NCBIfam" id="TIGR01498">
    <property type="entry name" value="folK"/>
    <property type="match status" value="1"/>
</dbReference>
<dbReference type="InterPro" id="IPR000550">
    <property type="entry name" value="Hppk"/>
</dbReference>
<accession>A0A370DAJ2</accession>
<dbReference type="EMBL" id="QFXE01000021">
    <property type="protein sequence ID" value="RDH81925.1"/>
    <property type="molecule type" value="Genomic_DNA"/>
</dbReference>